<dbReference type="AlphaFoldDB" id="A0A9Q3S3B8"/>
<dbReference type="Gene3D" id="1.20.120.450">
    <property type="entry name" value="dinb family like domain"/>
    <property type="match status" value="1"/>
</dbReference>
<proteinExistence type="predicted"/>
<dbReference type="InterPro" id="IPR034660">
    <property type="entry name" value="DinB/YfiT-like"/>
</dbReference>
<evidence type="ECO:0000313" key="1">
    <source>
        <dbReference type="EMBL" id="MBY6219156.1"/>
    </source>
</evidence>
<organism evidence="1 2">
    <name type="scientific">Qipengyuania aquimaris</name>
    <dbReference type="NCBI Taxonomy" id="255984"/>
    <lineage>
        <taxon>Bacteria</taxon>
        <taxon>Pseudomonadati</taxon>
        <taxon>Pseudomonadota</taxon>
        <taxon>Alphaproteobacteria</taxon>
        <taxon>Sphingomonadales</taxon>
        <taxon>Erythrobacteraceae</taxon>
        <taxon>Qipengyuania</taxon>
    </lineage>
</organism>
<sequence length="170" mass="18817">MTHKDLIVNVHLNMLGTLDGLLTKAATHEKGEALLGAKLADDMLPLSTQVRFLCNMPGEAMARLIGLDFTSREEDPETIAEAREMVAACKADIEGWSQQDFVGEDEQVELVIPNGMAFDLTAGEYVRDWAVPQFYFHATTAYAILRSEGLEIGKADFVGYMFKYLRQPAG</sequence>
<dbReference type="PANTHER" id="PTHR36922">
    <property type="entry name" value="BLL2446 PROTEIN"/>
    <property type="match status" value="1"/>
</dbReference>
<protein>
    <submittedName>
        <fullName evidence="1">DUF1993 domain-containing protein</fullName>
    </submittedName>
</protein>
<dbReference type="InterPro" id="IPR018531">
    <property type="entry name" value="DUF1993"/>
</dbReference>
<evidence type="ECO:0000313" key="2">
    <source>
        <dbReference type="Proteomes" id="UP000824927"/>
    </source>
</evidence>
<accession>A0A9Q3S3B8</accession>
<dbReference type="RefSeq" id="WP_222405760.1">
    <property type="nucleotide sequence ID" value="NZ_JAHVKP010000001.1"/>
</dbReference>
<dbReference type="PANTHER" id="PTHR36922:SF1">
    <property type="entry name" value="DUF1993 DOMAIN-CONTAINING PROTEIN"/>
    <property type="match status" value="1"/>
</dbReference>
<dbReference type="EMBL" id="JAHVKP010000001">
    <property type="protein sequence ID" value="MBY6219156.1"/>
    <property type="molecule type" value="Genomic_DNA"/>
</dbReference>
<comment type="caution">
    <text evidence="1">The sequence shown here is derived from an EMBL/GenBank/DDBJ whole genome shotgun (WGS) entry which is preliminary data.</text>
</comment>
<gene>
    <name evidence="1" type="ORF">KUV31_12470</name>
</gene>
<name>A0A9Q3S3B8_9SPHN</name>
<reference evidence="1" key="1">
    <citation type="submission" date="2021-06" db="EMBL/GenBank/DDBJ databases">
        <title>50 bacteria genomes isolated from Dapeng, Shenzhen, China.</title>
        <authorList>
            <person name="Zheng W."/>
            <person name="Yu S."/>
            <person name="Huang Y."/>
        </authorList>
    </citation>
    <scope>NUCLEOTIDE SEQUENCE</scope>
    <source>
        <strain evidence="1">DP4N28-2</strain>
    </source>
</reference>
<dbReference type="Proteomes" id="UP000824927">
    <property type="component" value="Unassembled WGS sequence"/>
</dbReference>
<dbReference type="SUPFAM" id="SSF109854">
    <property type="entry name" value="DinB/YfiT-like putative metalloenzymes"/>
    <property type="match status" value="1"/>
</dbReference>
<dbReference type="Pfam" id="PF09351">
    <property type="entry name" value="DUF1993"/>
    <property type="match status" value="1"/>
</dbReference>